<evidence type="ECO:0000313" key="4">
    <source>
        <dbReference type="EMBL" id="PZF84274.1"/>
    </source>
</evidence>
<protein>
    <submittedName>
        <fullName evidence="4">AraC family transcriptional regulator</fullName>
    </submittedName>
</protein>
<evidence type="ECO:0000256" key="1">
    <source>
        <dbReference type="ARBA" id="ARBA00023015"/>
    </source>
</evidence>
<gene>
    <name evidence="4" type="ORF">C1I92_09520</name>
</gene>
<feature type="domain" description="HTH araC/xylS-type" evidence="3">
    <location>
        <begin position="217"/>
        <end position="315"/>
    </location>
</feature>
<sequence>MGRHRVAVLVLGGTFVLDLAVAVQAFGRRPSVFAKIRDEPETPYEIGVCGQAPTPTSLGFTIADLKPLDWIAGADTVVVPGLEAPWAPQDPAVLAAVTRAAADGARLVSLCAGAFVLGQAGVLDGRRVTTHWALADEFRAAFPATELVEHAMYVDDGQVLSSGGMLAAADLCLYVLGQDHGQSYANDVSRVLVSPPHRTGGQAVYARPRPRPAGPLAPVLDWLDEHLAEPLSVGAVAAQAHMSPRTLERRFREETGDSLAAWLARRRVERARVLLEDSRLTVTQVAHAAGFGSTESMRRHFHTHTGTTPSVYRETFRGGAP</sequence>
<accession>A0A2W2BV56</accession>
<dbReference type="Gene3D" id="1.10.10.60">
    <property type="entry name" value="Homeodomain-like"/>
    <property type="match status" value="1"/>
</dbReference>
<proteinExistence type="predicted"/>
<dbReference type="PANTHER" id="PTHR43130:SF3">
    <property type="entry name" value="HTH-TYPE TRANSCRIPTIONAL REGULATOR RV1931C"/>
    <property type="match status" value="1"/>
</dbReference>
<dbReference type="CDD" id="cd03137">
    <property type="entry name" value="GATase1_AraC_1"/>
    <property type="match status" value="1"/>
</dbReference>
<dbReference type="SUPFAM" id="SSF52317">
    <property type="entry name" value="Class I glutamine amidotransferase-like"/>
    <property type="match status" value="1"/>
</dbReference>
<dbReference type="PROSITE" id="PS01124">
    <property type="entry name" value="HTH_ARAC_FAMILY_2"/>
    <property type="match status" value="1"/>
</dbReference>
<dbReference type="InterPro" id="IPR009057">
    <property type="entry name" value="Homeodomain-like_sf"/>
</dbReference>
<dbReference type="Pfam" id="PF01965">
    <property type="entry name" value="DJ-1_PfpI"/>
    <property type="match status" value="1"/>
</dbReference>
<keyword evidence="5" id="KW-1185">Reference proteome</keyword>
<dbReference type="PANTHER" id="PTHR43130">
    <property type="entry name" value="ARAC-FAMILY TRANSCRIPTIONAL REGULATOR"/>
    <property type="match status" value="1"/>
</dbReference>
<dbReference type="GO" id="GO:0003700">
    <property type="term" value="F:DNA-binding transcription factor activity"/>
    <property type="evidence" value="ECO:0007669"/>
    <property type="project" value="InterPro"/>
</dbReference>
<dbReference type="InterPro" id="IPR052158">
    <property type="entry name" value="INH-QAR"/>
</dbReference>
<dbReference type="EMBL" id="POTW01000017">
    <property type="protein sequence ID" value="PZF84274.1"/>
    <property type="molecule type" value="Genomic_DNA"/>
</dbReference>
<dbReference type="AlphaFoldDB" id="A0A2W2BV56"/>
<dbReference type="SUPFAM" id="SSF46689">
    <property type="entry name" value="Homeodomain-like"/>
    <property type="match status" value="2"/>
</dbReference>
<keyword evidence="2" id="KW-0804">Transcription</keyword>
<comment type="caution">
    <text evidence="4">The sequence shown here is derived from an EMBL/GenBank/DDBJ whole genome shotgun (WGS) entry which is preliminary data.</text>
</comment>
<dbReference type="InterPro" id="IPR029062">
    <property type="entry name" value="Class_I_gatase-like"/>
</dbReference>
<dbReference type="InterPro" id="IPR002818">
    <property type="entry name" value="DJ-1/PfpI"/>
</dbReference>
<dbReference type="InterPro" id="IPR018060">
    <property type="entry name" value="HTH_AraC"/>
</dbReference>
<evidence type="ECO:0000313" key="5">
    <source>
        <dbReference type="Proteomes" id="UP000248764"/>
    </source>
</evidence>
<dbReference type="SMART" id="SM00342">
    <property type="entry name" value="HTH_ARAC"/>
    <property type="match status" value="1"/>
</dbReference>
<dbReference type="Gene3D" id="3.40.50.880">
    <property type="match status" value="1"/>
</dbReference>
<name>A0A2W2BV56_9ACTN</name>
<reference evidence="4 5" key="1">
    <citation type="submission" date="2018-01" db="EMBL/GenBank/DDBJ databases">
        <title>Draft genome sequence of Jiangella sp. GTF31.</title>
        <authorList>
            <person name="Sahin N."/>
            <person name="Ay H."/>
            <person name="Saygin H."/>
        </authorList>
    </citation>
    <scope>NUCLEOTIDE SEQUENCE [LARGE SCALE GENOMIC DNA]</scope>
    <source>
        <strain evidence="4 5">GTF31</strain>
    </source>
</reference>
<dbReference type="Proteomes" id="UP000248764">
    <property type="component" value="Unassembled WGS sequence"/>
</dbReference>
<keyword evidence="1" id="KW-0805">Transcription regulation</keyword>
<evidence type="ECO:0000256" key="2">
    <source>
        <dbReference type="ARBA" id="ARBA00023163"/>
    </source>
</evidence>
<organism evidence="4 5">
    <name type="scientific">Jiangella anatolica</name>
    <dbReference type="NCBI Taxonomy" id="2670374"/>
    <lineage>
        <taxon>Bacteria</taxon>
        <taxon>Bacillati</taxon>
        <taxon>Actinomycetota</taxon>
        <taxon>Actinomycetes</taxon>
        <taxon>Jiangellales</taxon>
        <taxon>Jiangellaceae</taxon>
        <taxon>Jiangella</taxon>
    </lineage>
</organism>
<evidence type="ECO:0000259" key="3">
    <source>
        <dbReference type="PROSITE" id="PS01124"/>
    </source>
</evidence>
<dbReference type="Pfam" id="PF12833">
    <property type="entry name" value="HTH_18"/>
    <property type="match status" value="1"/>
</dbReference>
<dbReference type="GO" id="GO:0043565">
    <property type="term" value="F:sequence-specific DNA binding"/>
    <property type="evidence" value="ECO:0007669"/>
    <property type="project" value="InterPro"/>
</dbReference>